<keyword evidence="4" id="KW-0560">Oxidoreductase</keyword>
<comment type="caution">
    <text evidence="9">The sequence shown here is derived from an EMBL/GenBank/DDBJ whole genome shotgun (WGS) entry which is preliminary data.</text>
</comment>
<evidence type="ECO:0000313" key="10">
    <source>
        <dbReference type="Proteomes" id="UP001597294"/>
    </source>
</evidence>
<keyword evidence="3 7" id="KW-0732">Signal</keyword>
<name>A0ABW5BFM3_9PROT</name>
<comment type="similarity">
    <text evidence="2">Belongs to the thioredoxin family. DsbA subfamily.</text>
</comment>
<evidence type="ECO:0000259" key="8">
    <source>
        <dbReference type="PROSITE" id="PS51352"/>
    </source>
</evidence>
<dbReference type="Proteomes" id="UP001597294">
    <property type="component" value="Unassembled WGS sequence"/>
</dbReference>
<sequence length="205" mass="22749">MNRRLFIRNAATFALGFPLAASLTSVTSAHAAGEVTDQDRILGDINAPVTIIEYASLTCPHCANFHETIMPDIKANWIDTGKARLVYRHMPLDGVALRGSIIAECFEDDRYFPFLELLFKQQKVWAFGENPMDGLQKIALLAGMNKERFEECLNNKEVANRIITQARDGKSVFGINSTPSFVINGEVFAGGRDYDAMNDLLEDAS</sequence>
<accession>A0ABW5BFM3</accession>
<dbReference type="EMBL" id="JBHUII010000001">
    <property type="protein sequence ID" value="MFD2204324.1"/>
    <property type="molecule type" value="Genomic_DNA"/>
</dbReference>
<dbReference type="SUPFAM" id="SSF52833">
    <property type="entry name" value="Thioredoxin-like"/>
    <property type="match status" value="1"/>
</dbReference>
<gene>
    <name evidence="9" type="ORF">ACFSKO_01810</name>
</gene>
<dbReference type="PANTHER" id="PTHR13887">
    <property type="entry name" value="GLUTATHIONE S-TRANSFERASE KAPPA"/>
    <property type="match status" value="1"/>
</dbReference>
<keyword evidence="6" id="KW-0676">Redox-active center</keyword>
<feature type="domain" description="Thioredoxin" evidence="8">
    <location>
        <begin position="17"/>
        <end position="205"/>
    </location>
</feature>
<evidence type="ECO:0000256" key="2">
    <source>
        <dbReference type="ARBA" id="ARBA00005791"/>
    </source>
</evidence>
<dbReference type="InterPro" id="IPR036249">
    <property type="entry name" value="Thioredoxin-like_sf"/>
</dbReference>
<dbReference type="PROSITE" id="PS51352">
    <property type="entry name" value="THIOREDOXIN_2"/>
    <property type="match status" value="1"/>
</dbReference>
<evidence type="ECO:0000313" key="9">
    <source>
        <dbReference type="EMBL" id="MFD2204324.1"/>
    </source>
</evidence>
<feature type="signal peptide" evidence="7">
    <location>
        <begin position="1"/>
        <end position="31"/>
    </location>
</feature>
<evidence type="ECO:0000256" key="4">
    <source>
        <dbReference type="ARBA" id="ARBA00023002"/>
    </source>
</evidence>
<proteinExistence type="inferred from homology"/>
<keyword evidence="5" id="KW-1015">Disulfide bond</keyword>
<evidence type="ECO:0000256" key="3">
    <source>
        <dbReference type="ARBA" id="ARBA00022729"/>
    </source>
</evidence>
<evidence type="ECO:0000256" key="6">
    <source>
        <dbReference type="ARBA" id="ARBA00023284"/>
    </source>
</evidence>
<organism evidence="9 10">
    <name type="scientific">Kiloniella antarctica</name>
    <dbReference type="NCBI Taxonomy" id="1550907"/>
    <lineage>
        <taxon>Bacteria</taxon>
        <taxon>Pseudomonadati</taxon>
        <taxon>Pseudomonadota</taxon>
        <taxon>Alphaproteobacteria</taxon>
        <taxon>Rhodospirillales</taxon>
        <taxon>Kiloniellaceae</taxon>
        <taxon>Kiloniella</taxon>
    </lineage>
</organism>
<evidence type="ECO:0000256" key="7">
    <source>
        <dbReference type="SAM" id="SignalP"/>
    </source>
</evidence>
<dbReference type="Gene3D" id="3.40.30.10">
    <property type="entry name" value="Glutaredoxin"/>
    <property type="match status" value="1"/>
</dbReference>
<protein>
    <submittedName>
        <fullName evidence="9">DsbA family protein</fullName>
    </submittedName>
</protein>
<evidence type="ECO:0000256" key="5">
    <source>
        <dbReference type="ARBA" id="ARBA00023157"/>
    </source>
</evidence>
<dbReference type="InterPro" id="IPR013766">
    <property type="entry name" value="Thioredoxin_domain"/>
</dbReference>
<evidence type="ECO:0000256" key="1">
    <source>
        <dbReference type="ARBA" id="ARBA00003565"/>
    </source>
</evidence>
<comment type="function">
    <text evidence="1">May be required for disulfide bond formation in some proteins.</text>
</comment>
<dbReference type="PANTHER" id="PTHR13887:SF14">
    <property type="entry name" value="DISULFIDE BOND FORMATION PROTEIN D"/>
    <property type="match status" value="1"/>
</dbReference>
<reference evidence="10" key="1">
    <citation type="journal article" date="2019" name="Int. J. Syst. Evol. Microbiol.">
        <title>The Global Catalogue of Microorganisms (GCM) 10K type strain sequencing project: providing services to taxonomists for standard genome sequencing and annotation.</title>
        <authorList>
            <consortium name="The Broad Institute Genomics Platform"/>
            <consortium name="The Broad Institute Genome Sequencing Center for Infectious Disease"/>
            <person name="Wu L."/>
            <person name="Ma J."/>
        </authorList>
    </citation>
    <scope>NUCLEOTIDE SEQUENCE [LARGE SCALE GENOMIC DNA]</scope>
    <source>
        <strain evidence="10">CGMCC 4.7192</strain>
    </source>
</reference>
<feature type="chain" id="PRO_5047187599" evidence="7">
    <location>
        <begin position="32"/>
        <end position="205"/>
    </location>
</feature>
<keyword evidence="10" id="KW-1185">Reference proteome</keyword>
<dbReference type="RefSeq" id="WP_380247791.1">
    <property type="nucleotide sequence ID" value="NZ_JBHUII010000001.1"/>
</dbReference>
<dbReference type="Pfam" id="PF13462">
    <property type="entry name" value="Thioredoxin_4"/>
    <property type="match status" value="1"/>
</dbReference>
<dbReference type="InterPro" id="IPR012336">
    <property type="entry name" value="Thioredoxin-like_fold"/>
</dbReference>